<name>A0A2A2SBM2_9SPHN</name>
<organism evidence="2 3">
    <name type="scientific">Sphingomonas lenta</name>
    <dbReference type="NCBI Taxonomy" id="1141887"/>
    <lineage>
        <taxon>Bacteria</taxon>
        <taxon>Pseudomonadati</taxon>
        <taxon>Pseudomonadota</taxon>
        <taxon>Alphaproteobacteria</taxon>
        <taxon>Sphingomonadales</taxon>
        <taxon>Sphingomonadaceae</taxon>
        <taxon>Sphingomonas</taxon>
    </lineage>
</organism>
<accession>A0A2A2SBM2</accession>
<dbReference type="Gene3D" id="3.40.50.1820">
    <property type="entry name" value="alpha/beta hydrolase"/>
    <property type="match status" value="1"/>
</dbReference>
<keyword evidence="2" id="KW-0378">Hydrolase</keyword>
<dbReference type="AlphaFoldDB" id="A0A2A2SBM2"/>
<keyword evidence="3" id="KW-1185">Reference proteome</keyword>
<reference evidence="3" key="1">
    <citation type="submission" date="2017-09" db="EMBL/GenBank/DDBJ databases">
        <authorList>
            <person name="Feng G."/>
            <person name="Zhu H."/>
        </authorList>
    </citation>
    <scope>NUCLEOTIDE SEQUENCE [LARGE SCALE GENOMIC DNA]</scope>
    <source>
        <strain evidence="3">1PNM-20</strain>
    </source>
</reference>
<comment type="caution">
    <text evidence="2">The sequence shown here is derived from an EMBL/GenBank/DDBJ whole genome shotgun (WGS) entry which is preliminary data.</text>
</comment>
<sequence length="265" mass="28470">MASAIPTGGATRPPSALLALTELPRALAEWGSFSVAAGPLLATAPRGDGHPVLVLPGFMTTDASTAVLRRFLRQLGYDACEWGLGRNLGPRAVGREGEKLVAKIREIHERTGQKVSLVGWSLGGVLARMAARRAPDAVRQIITLGSPFAGTPKATTVWRLYELMSGDRVDDRYTRGMIEEGRSPPPVPSTAIYSKEDGVVAWQNCREPQCGTTDNIEVYGSHCGLGVNPAALYAVADRLAQPEDGWAPFKREGLRSWVYPRAGHA</sequence>
<gene>
    <name evidence="2" type="ORF">CKY28_16045</name>
</gene>
<proteinExistence type="predicted"/>
<dbReference type="GO" id="GO:0016787">
    <property type="term" value="F:hydrolase activity"/>
    <property type="evidence" value="ECO:0007669"/>
    <property type="project" value="UniProtKB-KW"/>
</dbReference>
<evidence type="ECO:0000313" key="3">
    <source>
        <dbReference type="Proteomes" id="UP000218151"/>
    </source>
</evidence>
<dbReference type="SUPFAM" id="SSF53474">
    <property type="entry name" value="alpha/beta-Hydrolases"/>
    <property type="match status" value="1"/>
</dbReference>
<protein>
    <submittedName>
        <fullName evidence="2">Alpha/beta hydrolase</fullName>
    </submittedName>
</protein>
<evidence type="ECO:0000259" key="1">
    <source>
        <dbReference type="Pfam" id="PF07819"/>
    </source>
</evidence>
<feature type="domain" description="GPI inositol-deacylase PGAP1-like alpha/beta" evidence="1">
    <location>
        <begin position="100"/>
        <end position="163"/>
    </location>
</feature>
<dbReference type="InterPro" id="IPR012908">
    <property type="entry name" value="PGAP1-ab_dom-like"/>
</dbReference>
<dbReference type="EMBL" id="NSLI01000005">
    <property type="protein sequence ID" value="PAX06649.1"/>
    <property type="molecule type" value="Genomic_DNA"/>
</dbReference>
<dbReference type="Proteomes" id="UP000218151">
    <property type="component" value="Unassembled WGS sequence"/>
</dbReference>
<dbReference type="OrthoDB" id="7389193at2"/>
<dbReference type="InterPro" id="IPR029058">
    <property type="entry name" value="AB_hydrolase_fold"/>
</dbReference>
<dbReference type="Pfam" id="PF07819">
    <property type="entry name" value="PGAP1"/>
    <property type="match status" value="1"/>
</dbReference>
<evidence type="ECO:0000313" key="2">
    <source>
        <dbReference type="EMBL" id="PAX06649.1"/>
    </source>
</evidence>